<organism evidence="2 3">
    <name type="scientific">Anopheles farauti</name>
    <dbReference type="NCBI Taxonomy" id="69004"/>
    <lineage>
        <taxon>Eukaryota</taxon>
        <taxon>Metazoa</taxon>
        <taxon>Ecdysozoa</taxon>
        <taxon>Arthropoda</taxon>
        <taxon>Hexapoda</taxon>
        <taxon>Insecta</taxon>
        <taxon>Pterygota</taxon>
        <taxon>Neoptera</taxon>
        <taxon>Endopterygota</taxon>
        <taxon>Diptera</taxon>
        <taxon>Nematocera</taxon>
        <taxon>Culicoidea</taxon>
        <taxon>Culicidae</taxon>
        <taxon>Anophelinae</taxon>
        <taxon>Anopheles</taxon>
    </lineage>
</organism>
<accession>A0A182Q0F0</accession>
<dbReference type="AlphaFoldDB" id="A0A182Q0F0"/>
<feature type="region of interest" description="Disordered" evidence="1">
    <location>
        <begin position="28"/>
        <end position="100"/>
    </location>
</feature>
<feature type="region of interest" description="Disordered" evidence="1">
    <location>
        <begin position="145"/>
        <end position="168"/>
    </location>
</feature>
<keyword evidence="3" id="KW-1185">Reference proteome</keyword>
<reference evidence="3" key="1">
    <citation type="submission" date="2014-01" db="EMBL/GenBank/DDBJ databases">
        <title>The Genome Sequence of Anopheles farauti FAR1 (V2).</title>
        <authorList>
            <consortium name="The Broad Institute Genomics Platform"/>
            <person name="Neafsey D.E."/>
            <person name="Besansky N."/>
            <person name="Howell P."/>
            <person name="Walton C."/>
            <person name="Young S.K."/>
            <person name="Zeng Q."/>
            <person name="Gargeya S."/>
            <person name="Fitzgerald M."/>
            <person name="Haas B."/>
            <person name="Abouelleil A."/>
            <person name="Allen A.W."/>
            <person name="Alvarado L."/>
            <person name="Arachchi H.M."/>
            <person name="Berlin A.M."/>
            <person name="Chapman S.B."/>
            <person name="Gainer-Dewar J."/>
            <person name="Goldberg J."/>
            <person name="Griggs A."/>
            <person name="Gujja S."/>
            <person name="Hansen M."/>
            <person name="Howarth C."/>
            <person name="Imamovic A."/>
            <person name="Ireland A."/>
            <person name="Larimer J."/>
            <person name="McCowan C."/>
            <person name="Murphy C."/>
            <person name="Pearson M."/>
            <person name="Poon T.W."/>
            <person name="Priest M."/>
            <person name="Roberts A."/>
            <person name="Saif S."/>
            <person name="Shea T."/>
            <person name="Sisk P."/>
            <person name="Sykes S."/>
            <person name="Wortman J."/>
            <person name="Nusbaum C."/>
            <person name="Birren B."/>
        </authorList>
    </citation>
    <scope>NUCLEOTIDE SEQUENCE [LARGE SCALE GENOMIC DNA]</scope>
    <source>
        <strain evidence="3">FAR1</strain>
    </source>
</reference>
<protein>
    <submittedName>
        <fullName evidence="2">Uncharacterized protein</fullName>
    </submittedName>
</protein>
<dbReference type="Proteomes" id="UP000075886">
    <property type="component" value="Unassembled WGS sequence"/>
</dbReference>
<feature type="compositionally biased region" description="Pro residues" evidence="1">
    <location>
        <begin position="35"/>
        <end position="45"/>
    </location>
</feature>
<evidence type="ECO:0000313" key="2">
    <source>
        <dbReference type="EnsemblMetazoa" id="AFAF000582-PA"/>
    </source>
</evidence>
<evidence type="ECO:0000256" key="1">
    <source>
        <dbReference type="SAM" id="MobiDB-lite"/>
    </source>
</evidence>
<reference evidence="2" key="2">
    <citation type="submission" date="2020-05" db="UniProtKB">
        <authorList>
            <consortium name="EnsemblMetazoa"/>
        </authorList>
    </citation>
    <scope>IDENTIFICATION</scope>
    <source>
        <strain evidence="2">FAR1</strain>
    </source>
</reference>
<feature type="compositionally biased region" description="Acidic residues" evidence="1">
    <location>
        <begin position="55"/>
        <end position="77"/>
    </location>
</feature>
<proteinExistence type="predicted"/>
<dbReference type="VEuPathDB" id="VectorBase:AFAF000582"/>
<feature type="region of interest" description="Disordered" evidence="1">
    <location>
        <begin position="285"/>
        <end position="315"/>
    </location>
</feature>
<name>A0A182Q0F0_9DIPT</name>
<evidence type="ECO:0000313" key="3">
    <source>
        <dbReference type="Proteomes" id="UP000075886"/>
    </source>
</evidence>
<sequence>MQPRPSQRSKASKKGELISWRQDFVIYYDHDRVEPPPPPPGPGPALPIAGSADSSIDEEDDEEDDPDDEEEEDEEDGEHGPSVAPTAPPTAIGSAPFVSPTEPSICVFTTKSRSRLDVYCCVGLASPRMLSASEPLSTRRMAALTRAGSSLSLEQEPPSAVSPPSADGKAPCCFAGVDVERGGLLSSNAPSPTSLAEEDIFPELQVPFANPLPGSLFEALFTFDRTAEKPLSSSSEELESEEKDELGELESLSLSLFFLRPEPSVPDVAAGRLSHFGWSVLLRSDADDESESLEESDPSSESDDEEEDDEEDRGDLALSAGLVVSVELLFTMVILTHHNDGRKSLEQDVYT</sequence>
<dbReference type="EnsemblMetazoa" id="AFAF000582-RA">
    <property type="protein sequence ID" value="AFAF000582-PA"/>
    <property type="gene ID" value="AFAF000582"/>
</dbReference>
<feature type="compositionally biased region" description="Acidic residues" evidence="1">
    <location>
        <begin position="286"/>
        <end position="313"/>
    </location>
</feature>
<dbReference type="EMBL" id="AXCN02001530">
    <property type="status" value="NOT_ANNOTATED_CDS"/>
    <property type="molecule type" value="Genomic_DNA"/>
</dbReference>